<name>A0ABT3QC76_9PROT</name>
<gene>
    <name evidence="1" type="ORF">OQ497_02730</name>
</gene>
<dbReference type="EMBL" id="JAPIUZ010000001">
    <property type="protein sequence ID" value="MCX2562888.1"/>
    <property type="molecule type" value="Genomic_DNA"/>
</dbReference>
<protein>
    <submittedName>
        <fullName evidence="1">DUF4054 domain-containing protein</fullName>
    </submittedName>
</protein>
<proteinExistence type="predicted"/>
<sequence length="136" mass="13945">MSAMSVFSPAQWQQRYPGLYARVGAEGVQTCLAFAVQLLAPGAVSDPARYAYLLGLVVAHLAQLGSGSDAPPCADAAGGGQPALVGRVTSARMGSVQVEADAGPVAGSQGWWLQTPYGAAFWAATAFTRTARYVPG</sequence>
<keyword evidence="2" id="KW-1185">Reference proteome</keyword>
<accession>A0ABT3QC76</accession>
<dbReference type="Pfam" id="PF13262">
    <property type="entry name" value="DUF4054"/>
    <property type="match status" value="1"/>
</dbReference>
<dbReference type="Proteomes" id="UP001301152">
    <property type="component" value="Unassembled WGS sequence"/>
</dbReference>
<comment type="caution">
    <text evidence="1">The sequence shown here is derived from an EMBL/GenBank/DDBJ whole genome shotgun (WGS) entry which is preliminary data.</text>
</comment>
<dbReference type="InterPro" id="IPR025127">
    <property type="entry name" value="DUF4054"/>
</dbReference>
<reference evidence="1 2" key="1">
    <citation type="submission" date="2022-11" db="EMBL/GenBank/DDBJ databases">
        <title>Genome sequencing of Acetobacter type strain.</title>
        <authorList>
            <person name="Heo J."/>
            <person name="Lee D."/>
            <person name="Han B.-H."/>
            <person name="Hong S.-B."/>
            <person name="Kwon S.-W."/>
        </authorList>
    </citation>
    <scope>NUCLEOTIDE SEQUENCE [LARGE SCALE GENOMIC DNA]</scope>
    <source>
        <strain evidence="1 2">KACC 21253</strain>
    </source>
</reference>
<evidence type="ECO:0000313" key="2">
    <source>
        <dbReference type="Proteomes" id="UP001301152"/>
    </source>
</evidence>
<organism evidence="1 2">
    <name type="scientific">Acetobacter thailandicus</name>
    <dbReference type="NCBI Taxonomy" id="1502842"/>
    <lineage>
        <taxon>Bacteria</taxon>
        <taxon>Pseudomonadati</taxon>
        <taxon>Pseudomonadota</taxon>
        <taxon>Alphaproteobacteria</taxon>
        <taxon>Acetobacterales</taxon>
        <taxon>Acetobacteraceae</taxon>
        <taxon>Acetobacter</taxon>
    </lineage>
</organism>
<evidence type="ECO:0000313" key="1">
    <source>
        <dbReference type="EMBL" id="MCX2562888.1"/>
    </source>
</evidence>
<dbReference type="RefSeq" id="WP_242005289.1">
    <property type="nucleotide sequence ID" value="NZ_JAPIUZ010000001.1"/>
</dbReference>